<dbReference type="SUPFAM" id="SSF54593">
    <property type="entry name" value="Glyoxalase/Bleomycin resistance protein/Dihydroxybiphenyl dioxygenase"/>
    <property type="match status" value="1"/>
</dbReference>
<dbReference type="PROSITE" id="PS51819">
    <property type="entry name" value="VOC"/>
    <property type="match status" value="1"/>
</dbReference>
<evidence type="ECO:0000256" key="1">
    <source>
        <dbReference type="ARBA" id="ARBA00023235"/>
    </source>
</evidence>
<dbReference type="SUPFAM" id="SSF48600">
    <property type="entry name" value="Chorismate mutase II"/>
    <property type="match status" value="1"/>
</dbReference>
<dbReference type="PROSITE" id="PS51168">
    <property type="entry name" value="CHORISMATE_MUT_2"/>
    <property type="match status" value="1"/>
</dbReference>
<dbReference type="PANTHER" id="PTHR38041:SF1">
    <property type="entry name" value="CHORISMATE MUTASE"/>
    <property type="match status" value="1"/>
</dbReference>
<keyword evidence="1" id="KW-0413">Isomerase</keyword>
<reference evidence="4" key="1">
    <citation type="submission" date="2020-05" db="EMBL/GenBank/DDBJ databases">
        <authorList>
            <person name="Chiriac C."/>
            <person name="Salcher M."/>
            <person name="Ghai R."/>
            <person name="Kavagutti S V."/>
        </authorList>
    </citation>
    <scope>NUCLEOTIDE SEQUENCE</scope>
</reference>
<dbReference type="InterPro" id="IPR051331">
    <property type="entry name" value="Chorismate_mutase-related"/>
</dbReference>
<dbReference type="GO" id="GO:0046417">
    <property type="term" value="P:chorismate metabolic process"/>
    <property type="evidence" value="ECO:0007669"/>
    <property type="project" value="InterPro"/>
</dbReference>
<accession>A0A6J6G1L9</accession>
<dbReference type="SMART" id="SM00830">
    <property type="entry name" value="CM_2"/>
    <property type="match status" value="1"/>
</dbReference>
<dbReference type="Gene3D" id="3.10.180.10">
    <property type="entry name" value="2,3-Dihydroxybiphenyl 1,2-Dioxygenase, domain 1"/>
    <property type="match status" value="1"/>
</dbReference>
<dbReference type="GO" id="GO:0009697">
    <property type="term" value="P:salicylic acid biosynthetic process"/>
    <property type="evidence" value="ECO:0007669"/>
    <property type="project" value="TreeGrafter"/>
</dbReference>
<dbReference type="InterPro" id="IPR029068">
    <property type="entry name" value="Glyas_Bleomycin-R_OHBP_Dase"/>
</dbReference>
<name>A0A6J6G1L9_9ZZZZ</name>
<dbReference type="InterPro" id="IPR037523">
    <property type="entry name" value="VOC_core"/>
</dbReference>
<sequence length="270" mass="29102">MTESFSANQQPTPGLADLRQRIDDLDRQLVQVLAQRIAVCHEVARIKEHSDTPIIQPERVRNVLESRRQLAIDSHIDPDFVEDVMRVVLAETHRIEVAGRRADAAPEKSALRDNRRGTPTDIHTALDTVATRIDHVVVTVDDLAGAVKHFTDNLGFHVESTGADQPGIAVLVTGGVTIVLVAAAAGPAVAEHLDTHGPGIHHVAIEVLNAGYARNALADTATLTALVDDAHGHEQFFAVRDPDSGVQLGYIARTGHRVGVATQNILEAFT</sequence>
<gene>
    <name evidence="4" type="ORF">UFOPK1722_01629</name>
</gene>
<dbReference type="InterPro" id="IPR004360">
    <property type="entry name" value="Glyas_Fos-R_dOase_dom"/>
</dbReference>
<dbReference type="CDD" id="cd06587">
    <property type="entry name" value="VOC"/>
    <property type="match status" value="1"/>
</dbReference>
<dbReference type="EMBL" id="CAEZTS010000177">
    <property type="protein sequence ID" value="CAB4590828.1"/>
    <property type="molecule type" value="Genomic_DNA"/>
</dbReference>
<dbReference type="PANTHER" id="PTHR38041">
    <property type="entry name" value="CHORISMATE MUTASE"/>
    <property type="match status" value="1"/>
</dbReference>
<proteinExistence type="predicted"/>
<dbReference type="Pfam" id="PF00903">
    <property type="entry name" value="Glyoxalase"/>
    <property type="match status" value="1"/>
</dbReference>
<dbReference type="InterPro" id="IPR036979">
    <property type="entry name" value="CM_dom_sf"/>
</dbReference>
<dbReference type="GO" id="GO:0004106">
    <property type="term" value="F:chorismate mutase activity"/>
    <property type="evidence" value="ECO:0007669"/>
    <property type="project" value="InterPro"/>
</dbReference>
<dbReference type="AlphaFoldDB" id="A0A6J6G1L9"/>
<organism evidence="4">
    <name type="scientific">freshwater metagenome</name>
    <dbReference type="NCBI Taxonomy" id="449393"/>
    <lineage>
        <taxon>unclassified sequences</taxon>
        <taxon>metagenomes</taxon>
        <taxon>ecological metagenomes</taxon>
    </lineage>
</organism>
<dbReference type="Gene3D" id="1.20.59.10">
    <property type="entry name" value="Chorismate mutase"/>
    <property type="match status" value="1"/>
</dbReference>
<evidence type="ECO:0000259" key="3">
    <source>
        <dbReference type="PROSITE" id="PS51819"/>
    </source>
</evidence>
<feature type="domain" description="VOC" evidence="3">
    <location>
        <begin position="132"/>
        <end position="253"/>
    </location>
</feature>
<dbReference type="InterPro" id="IPR036263">
    <property type="entry name" value="Chorismate_II_sf"/>
</dbReference>
<dbReference type="InterPro" id="IPR002701">
    <property type="entry name" value="CM_II_prokaryot"/>
</dbReference>
<evidence type="ECO:0000259" key="2">
    <source>
        <dbReference type="PROSITE" id="PS51168"/>
    </source>
</evidence>
<protein>
    <submittedName>
        <fullName evidence="4">Unannotated protein</fullName>
    </submittedName>
</protein>
<dbReference type="Pfam" id="PF01817">
    <property type="entry name" value="CM_2"/>
    <property type="match status" value="1"/>
</dbReference>
<evidence type="ECO:0000313" key="4">
    <source>
        <dbReference type="EMBL" id="CAB4590828.1"/>
    </source>
</evidence>
<feature type="domain" description="Chorismate mutase" evidence="2">
    <location>
        <begin position="9"/>
        <end position="100"/>
    </location>
</feature>